<dbReference type="EMBL" id="BAFK01000004">
    <property type="protein sequence ID" value="GAB58020.1"/>
    <property type="molecule type" value="Genomic_DNA"/>
</dbReference>
<name>I1DVE2_9GAMM</name>
<organism evidence="1 2">
    <name type="scientific">Rheinheimera nanhaiensis E407-8</name>
    <dbReference type="NCBI Taxonomy" id="562729"/>
    <lineage>
        <taxon>Bacteria</taxon>
        <taxon>Pseudomonadati</taxon>
        <taxon>Pseudomonadota</taxon>
        <taxon>Gammaproteobacteria</taxon>
        <taxon>Chromatiales</taxon>
        <taxon>Chromatiaceae</taxon>
        <taxon>Rheinheimera</taxon>
    </lineage>
</organism>
<comment type="caution">
    <text evidence="1">The sequence shown here is derived from an EMBL/GenBank/DDBJ whole genome shotgun (WGS) entry which is preliminary data.</text>
</comment>
<evidence type="ECO:0008006" key="3">
    <source>
        <dbReference type="Google" id="ProtNLM"/>
    </source>
</evidence>
<evidence type="ECO:0000313" key="1">
    <source>
        <dbReference type="EMBL" id="GAB58020.1"/>
    </source>
</evidence>
<keyword evidence="2" id="KW-1185">Reference proteome</keyword>
<proteinExistence type="predicted"/>
<reference evidence="1 2" key="1">
    <citation type="journal article" date="2012" name="J. Bacteriol.">
        <title>Genome Sequence of the Protease-Producing Bacterium Rheinheimera nanhaiensis E407-8T, Isolated from Deep-Sea Sediment of the South China Sea.</title>
        <authorList>
            <person name="Zhang X.-Y."/>
            <person name="Zhang Y.-J."/>
            <person name="Qin Q.-L."/>
            <person name="Xie B.-B."/>
            <person name="Chen X.-L."/>
            <person name="Zhou B.-C."/>
            <person name="Zhang Y.-Z."/>
        </authorList>
    </citation>
    <scope>NUCLEOTIDE SEQUENCE [LARGE SCALE GENOMIC DNA]</scope>
    <source>
        <strain evidence="1 2">E407-8</strain>
    </source>
</reference>
<dbReference type="STRING" id="562729.RNAN_0991"/>
<protein>
    <recommendedName>
        <fullName evidence="3">Solute-binding protein family 3/N-terminal domain-containing protein</fullName>
    </recommendedName>
</protein>
<dbReference type="AlphaFoldDB" id="I1DVE2"/>
<dbReference type="Proteomes" id="UP000004374">
    <property type="component" value="Unassembled WGS sequence"/>
</dbReference>
<sequence length="99" mass="11551">MFLQQRADLIVWNEFFTAPLAQKLSEQGTELVRIADIDEVQLYLAFSAEHADDYIAQWQQALEQSYLDGSMRALYQGTFPEELIMRLEQFARQKQGISF</sequence>
<accession>I1DVE2</accession>
<gene>
    <name evidence="1" type="ORF">RNAN_0991</name>
</gene>
<evidence type="ECO:0000313" key="2">
    <source>
        <dbReference type="Proteomes" id="UP000004374"/>
    </source>
</evidence>